<gene>
    <name evidence="2" type="ORF">A2431_02890</name>
</gene>
<dbReference type="EMBL" id="MHWW01000011">
    <property type="protein sequence ID" value="OHB14969.1"/>
    <property type="molecule type" value="Genomic_DNA"/>
</dbReference>
<proteinExistence type="predicted"/>
<dbReference type="Gene3D" id="2.70.70.10">
    <property type="entry name" value="Glucose Permease (Domain IIA)"/>
    <property type="match status" value="1"/>
</dbReference>
<dbReference type="PANTHER" id="PTHR21666">
    <property type="entry name" value="PEPTIDASE-RELATED"/>
    <property type="match status" value="1"/>
</dbReference>
<feature type="domain" description="LysM" evidence="1">
    <location>
        <begin position="137"/>
        <end position="181"/>
    </location>
</feature>
<sequence length="320" mass="33277">MVLVILLLPISVSAGLVGILNNMFFGGSEKENLLSGKNIQNMALLVAVNTPLSQTSTTPTVEGSALVSNAGPLGTSELSSKPTSDQISIYVVREGDTLSQIAEMFNVTVNTIKWGNDLSSNTLKVGDTLVILPISGVKHVVVKGDTIASLAKKYKADESEILAYNNISKGDSLTLGVTVIVPDGEVLATPSTGSYVSAGSSSTKDYSGYYIRPVAGGKRSQGLHGHNAIDIAAPVGTSILASAGGEVIISRIGGWNGGYGNYIVIKHKNGTQTLYSHNSQNYVSVGDSVEQGEVIGTVGKSGKVTGAHLHFEIRGAKNPF</sequence>
<accession>A0A1G2V010</accession>
<evidence type="ECO:0000313" key="3">
    <source>
        <dbReference type="Proteomes" id="UP000177697"/>
    </source>
</evidence>
<dbReference type="CDD" id="cd00118">
    <property type="entry name" value="LysM"/>
    <property type="match status" value="2"/>
</dbReference>
<dbReference type="PROSITE" id="PS51782">
    <property type="entry name" value="LYSM"/>
    <property type="match status" value="2"/>
</dbReference>
<comment type="caution">
    <text evidence="2">The sequence shown here is derived from an EMBL/GenBank/DDBJ whole genome shotgun (WGS) entry which is preliminary data.</text>
</comment>
<dbReference type="GO" id="GO:0004222">
    <property type="term" value="F:metalloendopeptidase activity"/>
    <property type="evidence" value="ECO:0007669"/>
    <property type="project" value="TreeGrafter"/>
</dbReference>
<dbReference type="AlphaFoldDB" id="A0A1G2V010"/>
<dbReference type="CDD" id="cd12797">
    <property type="entry name" value="M23_peptidase"/>
    <property type="match status" value="1"/>
</dbReference>
<protein>
    <recommendedName>
        <fullName evidence="1">LysM domain-containing protein</fullName>
    </recommendedName>
</protein>
<dbReference type="InterPro" id="IPR050570">
    <property type="entry name" value="Cell_wall_metabolism_enzyme"/>
</dbReference>
<organism evidence="2 3">
    <name type="scientific">Candidatus Zambryskibacteria bacterium RIFOXYC1_FULL_39_10</name>
    <dbReference type="NCBI Taxonomy" id="1802779"/>
    <lineage>
        <taxon>Bacteria</taxon>
        <taxon>Candidatus Zambryskiibacteriota</taxon>
    </lineage>
</organism>
<dbReference type="SMART" id="SM00257">
    <property type="entry name" value="LysM"/>
    <property type="match status" value="2"/>
</dbReference>
<dbReference type="Proteomes" id="UP000177697">
    <property type="component" value="Unassembled WGS sequence"/>
</dbReference>
<dbReference type="InterPro" id="IPR018392">
    <property type="entry name" value="LysM"/>
</dbReference>
<dbReference type="Gene3D" id="3.10.350.10">
    <property type="entry name" value="LysM domain"/>
    <property type="match status" value="2"/>
</dbReference>
<dbReference type="InterPro" id="IPR036779">
    <property type="entry name" value="LysM_dom_sf"/>
</dbReference>
<dbReference type="Pfam" id="PF01476">
    <property type="entry name" value="LysM"/>
    <property type="match status" value="2"/>
</dbReference>
<name>A0A1G2V010_9BACT</name>
<dbReference type="InterPro" id="IPR016047">
    <property type="entry name" value="M23ase_b-sheet_dom"/>
</dbReference>
<dbReference type="Pfam" id="PF01551">
    <property type="entry name" value="Peptidase_M23"/>
    <property type="match status" value="1"/>
</dbReference>
<dbReference type="PANTHER" id="PTHR21666:SF270">
    <property type="entry name" value="MUREIN HYDROLASE ACTIVATOR ENVC"/>
    <property type="match status" value="1"/>
</dbReference>
<dbReference type="InterPro" id="IPR011055">
    <property type="entry name" value="Dup_hybrid_motif"/>
</dbReference>
<dbReference type="SUPFAM" id="SSF51261">
    <property type="entry name" value="Duplicated hybrid motif"/>
    <property type="match status" value="1"/>
</dbReference>
<evidence type="ECO:0000313" key="2">
    <source>
        <dbReference type="EMBL" id="OHB14969.1"/>
    </source>
</evidence>
<reference evidence="2 3" key="1">
    <citation type="journal article" date="2016" name="Nat. Commun.">
        <title>Thousands of microbial genomes shed light on interconnected biogeochemical processes in an aquifer system.</title>
        <authorList>
            <person name="Anantharaman K."/>
            <person name="Brown C.T."/>
            <person name="Hug L.A."/>
            <person name="Sharon I."/>
            <person name="Castelle C.J."/>
            <person name="Probst A.J."/>
            <person name="Thomas B.C."/>
            <person name="Singh A."/>
            <person name="Wilkins M.J."/>
            <person name="Karaoz U."/>
            <person name="Brodie E.L."/>
            <person name="Williams K.H."/>
            <person name="Hubbard S.S."/>
            <person name="Banfield J.F."/>
        </authorList>
    </citation>
    <scope>NUCLEOTIDE SEQUENCE [LARGE SCALE GENOMIC DNA]</scope>
</reference>
<evidence type="ECO:0000259" key="1">
    <source>
        <dbReference type="PROSITE" id="PS51782"/>
    </source>
</evidence>
<feature type="domain" description="LysM" evidence="1">
    <location>
        <begin position="88"/>
        <end position="131"/>
    </location>
</feature>